<accession>A0AAN9RC82</accession>
<evidence type="ECO:0000313" key="1">
    <source>
        <dbReference type="EMBL" id="KAK7361368.1"/>
    </source>
</evidence>
<organism evidence="1 2">
    <name type="scientific">Canavalia gladiata</name>
    <name type="common">Sword bean</name>
    <name type="synonym">Dolichos gladiatus</name>
    <dbReference type="NCBI Taxonomy" id="3824"/>
    <lineage>
        <taxon>Eukaryota</taxon>
        <taxon>Viridiplantae</taxon>
        <taxon>Streptophyta</taxon>
        <taxon>Embryophyta</taxon>
        <taxon>Tracheophyta</taxon>
        <taxon>Spermatophyta</taxon>
        <taxon>Magnoliopsida</taxon>
        <taxon>eudicotyledons</taxon>
        <taxon>Gunneridae</taxon>
        <taxon>Pentapetalae</taxon>
        <taxon>rosids</taxon>
        <taxon>fabids</taxon>
        <taxon>Fabales</taxon>
        <taxon>Fabaceae</taxon>
        <taxon>Papilionoideae</taxon>
        <taxon>50 kb inversion clade</taxon>
        <taxon>NPAAA clade</taxon>
        <taxon>indigoferoid/millettioid clade</taxon>
        <taxon>Phaseoleae</taxon>
        <taxon>Canavalia</taxon>
    </lineage>
</organism>
<gene>
    <name evidence="1" type="ORF">VNO77_03422</name>
</gene>
<protein>
    <submittedName>
        <fullName evidence="1">Uncharacterized protein</fullName>
    </submittedName>
</protein>
<dbReference type="EMBL" id="JAYMYQ010000001">
    <property type="protein sequence ID" value="KAK7361368.1"/>
    <property type="molecule type" value="Genomic_DNA"/>
</dbReference>
<name>A0AAN9RC82_CANGL</name>
<proteinExistence type="predicted"/>
<dbReference type="AlphaFoldDB" id="A0AAN9RC82"/>
<sequence>MESWRPIGIRILPESYASQIRRLPPNNNAIFHGSHACIHKPSFQDSSHYRVWMLQASSNPRSRGRVKGACEDGEMKLKWSSESIWKQECEIVTIVLKKQK</sequence>
<keyword evidence="2" id="KW-1185">Reference proteome</keyword>
<evidence type="ECO:0000313" key="2">
    <source>
        <dbReference type="Proteomes" id="UP001367508"/>
    </source>
</evidence>
<comment type="caution">
    <text evidence="1">The sequence shown here is derived from an EMBL/GenBank/DDBJ whole genome shotgun (WGS) entry which is preliminary data.</text>
</comment>
<dbReference type="Proteomes" id="UP001367508">
    <property type="component" value="Unassembled WGS sequence"/>
</dbReference>
<reference evidence="1 2" key="1">
    <citation type="submission" date="2024-01" db="EMBL/GenBank/DDBJ databases">
        <title>The genomes of 5 underutilized Papilionoideae crops provide insights into root nodulation and disease resistanc.</title>
        <authorList>
            <person name="Jiang F."/>
        </authorList>
    </citation>
    <scope>NUCLEOTIDE SEQUENCE [LARGE SCALE GENOMIC DNA]</scope>
    <source>
        <strain evidence="1">LVBAO_FW01</strain>
        <tissue evidence="1">Leaves</tissue>
    </source>
</reference>